<dbReference type="EMBL" id="HBNS01044179">
    <property type="protein sequence ID" value="CAE4643831.1"/>
    <property type="molecule type" value="Transcribed_RNA"/>
</dbReference>
<dbReference type="InterPro" id="IPR036770">
    <property type="entry name" value="Ankyrin_rpt-contain_sf"/>
</dbReference>
<feature type="region of interest" description="Disordered" evidence="3">
    <location>
        <begin position="1"/>
        <end position="20"/>
    </location>
</feature>
<evidence type="ECO:0000256" key="2">
    <source>
        <dbReference type="ARBA" id="ARBA00023043"/>
    </source>
</evidence>
<gene>
    <name evidence="4" type="ORF">DBRI00130_LOCUS34245</name>
    <name evidence="5" type="ORF">DBRI00130_LOCUS34246</name>
</gene>
<accession>A0A6V2LVF2</accession>
<dbReference type="SMART" id="SM00248">
    <property type="entry name" value="ANK"/>
    <property type="match status" value="7"/>
</dbReference>
<organism evidence="4">
    <name type="scientific">Ditylum brightwellii</name>
    <dbReference type="NCBI Taxonomy" id="49249"/>
    <lineage>
        <taxon>Eukaryota</taxon>
        <taxon>Sar</taxon>
        <taxon>Stramenopiles</taxon>
        <taxon>Ochrophyta</taxon>
        <taxon>Bacillariophyta</taxon>
        <taxon>Mediophyceae</taxon>
        <taxon>Lithodesmiophycidae</taxon>
        <taxon>Lithodesmiales</taxon>
        <taxon>Lithodesmiaceae</taxon>
        <taxon>Ditylum</taxon>
    </lineage>
</organism>
<sequence>MEEENIIESTAEPDTPEPSFETIEELLSKAGFSFSDNYNHNDNDCDSSIGSSDTTSSSSSTTTIDRLVKCKDWLGVSSFLEQQNDRLNNDCDNDEGSDSTHPKRKPHRHLVHKACEKKAPMNAILALIRAFPESACVADDDGSLPLHLALSCCNNAHHIDNTNSGADSQESNMIQTLLEMNPQSASTPNHDAELPIHIACIEEASLSTLKLLSHSYPQGLSATDNDGNLPLHWIFHAHSSIDILKLFLTTNENTNGLKQPNNSGSLPLHRACVSCDVPYSIITHVLNAHPDGAAVHDHNGNLPLHLLVGRQSVTSMLAGNNGCLPSYLDLPQDANILARRNSYSNDENKRAGDTTVTNNDVTTSTNLVSVIRDLINAYPNGPSIANLYGEIPLHRACVEETHVEVIRALIDAYPLGPSTAVLYNNETVEGDDDSPNKTSFSPEVLCVGTLPLHLACSYEASLDTILALLEAYPDAAGKTDTTGHLPLHCAVQNNASVEVIRALVKSYPEGAAVGTCKFHTKDSVAMRENHHNNNILIPLHYACTLGSSIDVIKILLEAYPDGAKKYDTKGYLPIHRCVELESSLDVVRLLLQYYPESECIGDGFSGGNLPLGYVQKGEKLQGTTPLDQIEEGEDDDVD</sequence>
<dbReference type="PANTHER" id="PTHR24153">
    <property type="entry name" value="ESPIN"/>
    <property type="match status" value="1"/>
</dbReference>
<dbReference type="PANTHER" id="PTHR24153:SF8">
    <property type="entry name" value="FORKED, ISOFORM F"/>
    <property type="match status" value="1"/>
</dbReference>
<keyword evidence="1" id="KW-0677">Repeat</keyword>
<reference evidence="4" key="1">
    <citation type="submission" date="2021-01" db="EMBL/GenBank/DDBJ databases">
        <authorList>
            <person name="Corre E."/>
            <person name="Pelletier E."/>
            <person name="Niang G."/>
            <person name="Scheremetjew M."/>
            <person name="Finn R."/>
            <person name="Kale V."/>
            <person name="Holt S."/>
            <person name="Cochrane G."/>
            <person name="Meng A."/>
            <person name="Brown T."/>
            <person name="Cohen L."/>
        </authorList>
    </citation>
    <scope>NUCLEOTIDE SEQUENCE</scope>
    <source>
        <strain evidence="4">GSO104</strain>
    </source>
</reference>
<dbReference type="GO" id="GO:0051017">
    <property type="term" value="P:actin filament bundle assembly"/>
    <property type="evidence" value="ECO:0007669"/>
    <property type="project" value="TreeGrafter"/>
</dbReference>
<dbReference type="EMBL" id="HBNS01044180">
    <property type="protein sequence ID" value="CAE4643834.1"/>
    <property type="molecule type" value="Transcribed_RNA"/>
</dbReference>
<keyword evidence="2" id="KW-0040">ANK repeat</keyword>
<dbReference type="GO" id="GO:0051015">
    <property type="term" value="F:actin filament binding"/>
    <property type="evidence" value="ECO:0007669"/>
    <property type="project" value="TreeGrafter"/>
</dbReference>
<dbReference type="Gene3D" id="1.25.40.20">
    <property type="entry name" value="Ankyrin repeat-containing domain"/>
    <property type="match status" value="3"/>
</dbReference>
<evidence type="ECO:0000256" key="3">
    <source>
        <dbReference type="SAM" id="MobiDB-lite"/>
    </source>
</evidence>
<dbReference type="AlphaFoldDB" id="A0A6V2LVF2"/>
<evidence type="ECO:0000313" key="4">
    <source>
        <dbReference type="EMBL" id="CAE4643831.1"/>
    </source>
</evidence>
<dbReference type="SUPFAM" id="SSF48403">
    <property type="entry name" value="Ankyrin repeat"/>
    <property type="match status" value="1"/>
</dbReference>
<dbReference type="Pfam" id="PF12796">
    <property type="entry name" value="Ank_2"/>
    <property type="match status" value="1"/>
</dbReference>
<proteinExistence type="predicted"/>
<dbReference type="InterPro" id="IPR002110">
    <property type="entry name" value="Ankyrin_rpt"/>
</dbReference>
<protein>
    <submittedName>
        <fullName evidence="4">Uncharacterized protein</fullName>
    </submittedName>
</protein>
<dbReference type="GO" id="GO:0005737">
    <property type="term" value="C:cytoplasm"/>
    <property type="evidence" value="ECO:0007669"/>
    <property type="project" value="TreeGrafter"/>
</dbReference>
<feature type="region of interest" description="Disordered" evidence="3">
    <location>
        <begin position="86"/>
        <end position="109"/>
    </location>
</feature>
<dbReference type="InterPro" id="IPR052420">
    <property type="entry name" value="Espin/Espin-like"/>
</dbReference>
<evidence type="ECO:0000256" key="1">
    <source>
        <dbReference type="ARBA" id="ARBA00022737"/>
    </source>
</evidence>
<name>A0A6V2LVF2_9STRA</name>
<evidence type="ECO:0000313" key="5">
    <source>
        <dbReference type="EMBL" id="CAE4643834.1"/>
    </source>
</evidence>